<protein>
    <submittedName>
        <fullName evidence="1">Uncharacterized protein</fullName>
    </submittedName>
</protein>
<keyword evidence="2" id="KW-1185">Reference proteome</keyword>
<evidence type="ECO:0000313" key="2">
    <source>
        <dbReference type="Proteomes" id="UP001187192"/>
    </source>
</evidence>
<gene>
    <name evidence="1" type="ORF">TIFTF001_045689</name>
</gene>
<accession>A0AA87YUY3</accession>
<organism evidence="1 2">
    <name type="scientific">Ficus carica</name>
    <name type="common">Common fig</name>
    <dbReference type="NCBI Taxonomy" id="3494"/>
    <lineage>
        <taxon>Eukaryota</taxon>
        <taxon>Viridiplantae</taxon>
        <taxon>Streptophyta</taxon>
        <taxon>Embryophyta</taxon>
        <taxon>Tracheophyta</taxon>
        <taxon>Spermatophyta</taxon>
        <taxon>Magnoliopsida</taxon>
        <taxon>eudicotyledons</taxon>
        <taxon>Gunneridae</taxon>
        <taxon>Pentapetalae</taxon>
        <taxon>rosids</taxon>
        <taxon>fabids</taxon>
        <taxon>Rosales</taxon>
        <taxon>Moraceae</taxon>
        <taxon>Ficeae</taxon>
        <taxon>Ficus</taxon>
    </lineage>
</organism>
<dbReference type="Proteomes" id="UP001187192">
    <property type="component" value="Unassembled WGS sequence"/>
</dbReference>
<name>A0AA87YUY3_FICCA</name>
<reference evidence="1" key="1">
    <citation type="submission" date="2023-07" db="EMBL/GenBank/DDBJ databases">
        <title>draft genome sequence of fig (Ficus carica).</title>
        <authorList>
            <person name="Takahashi T."/>
            <person name="Nishimura K."/>
        </authorList>
    </citation>
    <scope>NUCLEOTIDE SEQUENCE</scope>
</reference>
<proteinExistence type="predicted"/>
<comment type="caution">
    <text evidence="1">The sequence shown here is derived from an EMBL/GenBank/DDBJ whole genome shotgun (WGS) entry which is preliminary data.</text>
</comment>
<evidence type="ECO:0000313" key="1">
    <source>
        <dbReference type="EMBL" id="GMN22682.1"/>
    </source>
</evidence>
<dbReference type="AlphaFoldDB" id="A0AA87YUY3"/>
<sequence>MTARHVILAERKLTTYVYTVGKLPTGSA</sequence>
<dbReference type="EMBL" id="BTGU01004140">
    <property type="protein sequence ID" value="GMN22682.1"/>
    <property type="molecule type" value="Genomic_DNA"/>
</dbReference>